<reference evidence="1 2" key="1">
    <citation type="journal article" date="2015" name="Genome Announc.">
        <title>Complete Genome Sequence of Pelosinus fermentans JBW45, a Member of a Remarkably Competitive Group of Negativicutes in the Firmicutes Phylum.</title>
        <authorList>
            <person name="De Leon K.B."/>
            <person name="Utturkar S.M."/>
            <person name="Camilleri L.B."/>
            <person name="Elias D.A."/>
            <person name="Arkin A.P."/>
            <person name="Fields M.W."/>
            <person name="Brown S.D."/>
            <person name="Wall J.D."/>
        </authorList>
    </citation>
    <scope>NUCLEOTIDE SEQUENCE [LARGE SCALE GENOMIC DNA]</scope>
    <source>
        <strain evidence="1 2">JBW45</strain>
    </source>
</reference>
<accession>I9DKJ2</accession>
<sequence>MNATTDAVILHNGVKMMAGVGCISGRRWPPGGGAIRVLTYVKIELFFSIRFCV</sequence>
<evidence type="ECO:0000313" key="2">
    <source>
        <dbReference type="Proteomes" id="UP000005361"/>
    </source>
</evidence>
<dbReference type="HOGENOM" id="CLU_3064479_0_0_9"/>
<proteinExistence type="predicted"/>
<protein>
    <submittedName>
        <fullName evidence="1">Uncharacterized protein</fullName>
    </submittedName>
</protein>
<dbReference type="Proteomes" id="UP000005361">
    <property type="component" value="Chromosome"/>
</dbReference>
<organism evidence="1 2">
    <name type="scientific">Pelosinus fermentans JBW45</name>
    <dbReference type="NCBI Taxonomy" id="1192197"/>
    <lineage>
        <taxon>Bacteria</taxon>
        <taxon>Bacillati</taxon>
        <taxon>Bacillota</taxon>
        <taxon>Negativicutes</taxon>
        <taxon>Selenomonadales</taxon>
        <taxon>Sporomusaceae</taxon>
        <taxon>Pelosinus</taxon>
    </lineage>
</organism>
<dbReference type="AlphaFoldDB" id="I9DKJ2"/>
<reference evidence="2" key="2">
    <citation type="submission" date="2015-02" db="EMBL/GenBank/DDBJ databases">
        <title>Complete Genome Sequence of Pelosinus fermentans JBW45.</title>
        <authorList>
            <person name="De Leon K.B."/>
            <person name="Utturkar S.M."/>
            <person name="Camilleri L.B."/>
            <person name="Arkin A.P."/>
            <person name="Fields M.W."/>
            <person name="Brown S.D."/>
            <person name="Wall J.D."/>
        </authorList>
    </citation>
    <scope>NUCLEOTIDE SEQUENCE [LARGE SCALE GENOMIC DNA]</scope>
    <source>
        <strain evidence="2">JBW45</strain>
    </source>
</reference>
<name>I9DKJ2_9FIRM</name>
<gene>
    <name evidence="1" type="ORF">JBW_03811</name>
</gene>
<dbReference type="EMBL" id="CP010978">
    <property type="protein sequence ID" value="AJQ29148.1"/>
    <property type="molecule type" value="Genomic_DNA"/>
</dbReference>
<dbReference type="KEGG" id="pft:JBW_03811"/>
<evidence type="ECO:0000313" key="1">
    <source>
        <dbReference type="EMBL" id="AJQ29148.1"/>
    </source>
</evidence>
<dbReference type="RefSeq" id="WP_007954143.1">
    <property type="nucleotide sequence ID" value="NZ_CP010978.1"/>
</dbReference>